<feature type="region of interest" description="Disordered" evidence="1">
    <location>
        <begin position="49"/>
        <end position="82"/>
    </location>
</feature>
<organism evidence="4">
    <name type="scientific">Schizophyllum commune (strain H4-8 / FGSC 9210)</name>
    <name type="common">Split gill fungus</name>
    <dbReference type="NCBI Taxonomy" id="578458"/>
    <lineage>
        <taxon>Eukaryota</taxon>
        <taxon>Fungi</taxon>
        <taxon>Dikarya</taxon>
        <taxon>Basidiomycota</taxon>
        <taxon>Agaricomycotina</taxon>
        <taxon>Agaricomycetes</taxon>
        <taxon>Agaricomycetidae</taxon>
        <taxon>Agaricales</taxon>
        <taxon>Schizophyllaceae</taxon>
        <taxon>Schizophyllum</taxon>
    </lineage>
</organism>
<reference evidence="3 4" key="1">
    <citation type="journal article" date="2010" name="Nat. Biotechnol.">
        <title>Genome sequence of the model mushroom Schizophyllum commune.</title>
        <authorList>
            <person name="Ohm R.A."/>
            <person name="de Jong J.F."/>
            <person name="Lugones L.G."/>
            <person name="Aerts A."/>
            <person name="Kothe E."/>
            <person name="Stajich J.E."/>
            <person name="de Vries R.P."/>
            <person name="Record E."/>
            <person name="Levasseur A."/>
            <person name="Baker S.E."/>
            <person name="Bartholomew K.A."/>
            <person name="Coutinho P.M."/>
            <person name="Erdmann S."/>
            <person name="Fowler T.J."/>
            <person name="Gathman A.C."/>
            <person name="Lombard V."/>
            <person name="Henrissat B."/>
            <person name="Knabe N."/>
            <person name="Kuees U."/>
            <person name="Lilly W.W."/>
            <person name="Lindquist E."/>
            <person name="Lucas S."/>
            <person name="Magnuson J.K."/>
            <person name="Piumi F."/>
            <person name="Raudaskoski M."/>
            <person name="Salamov A."/>
            <person name="Schmutz J."/>
            <person name="Schwarze F.W.M.R."/>
            <person name="vanKuyk P.A."/>
            <person name="Horton J.S."/>
            <person name="Grigoriev I.V."/>
            <person name="Woesten H.A.B."/>
        </authorList>
    </citation>
    <scope>NUCLEOTIDE SEQUENCE [LARGE SCALE GENOMIC DNA]</scope>
    <source>
        <strain evidence="4">H4-8 / FGSC 9210</strain>
    </source>
</reference>
<protein>
    <recommendedName>
        <fullName evidence="2">DUF6699 domain-containing protein</fullName>
    </recommendedName>
</protein>
<keyword evidence="4" id="KW-1185">Reference proteome</keyword>
<name>D8QBM6_SCHCM</name>
<dbReference type="VEuPathDB" id="FungiDB:SCHCODRAFT_02633946"/>
<dbReference type="AlphaFoldDB" id="D8QBM6"/>
<feature type="compositionally biased region" description="Basic residues" evidence="1">
    <location>
        <begin position="54"/>
        <end position="64"/>
    </location>
</feature>
<proteinExistence type="predicted"/>
<accession>D8QBM6</accession>
<evidence type="ECO:0000313" key="4">
    <source>
        <dbReference type="Proteomes" id="UP000007431"/>
    </source>
</evidence>
<evidence type="ECO:0000256" key="1">
    <source>
        <dbReference type="SAM" id="MobiDB-lite"/>
    </source>
</evidence>
<dbReference type="eggNOG" id="ENOG502SQQ0">
    <property type="taxonomic scope" value="Eukaryota"/>
</dbReference>
<evidence type="ECO:0000313" key="3">
    <source>
        <dbReference type="EMBL" id="EFI94378.1"/>
    </source>
</evidence>
<feature type="region of interest" description="Disordered" evidence="1">
    <location>
        <begin position="1"/>
        <end position="34"/>
    </location>
</feature>
<gene>
    <name evidence="3" type="ORF">SCHCODRAFT_58836</name>
</gene>
<feature type="compositionally biased region" description="Polar residues" evidence="1">
    <location>
        <begin position="1"/>
        <end position="16"/>
    </location>
</feature>
<dbReference type="OMA" id="ANAYAQD"/>
<dbReference type="InterPro" id="IPR046522">
    <property type="entry name" value="DUF6699"/>
</dbReference>
<dbReference type="HOGENOM" id="CLU_072871_1_0_1"/>
<evidence type="ECO:0000259" key="2">
    <source>
        <dbReference type="Pfam" id="PF20415"/>
    </source>
</evidence>
<dbReference type="STRING" id="578458.D8QBM6"/>
<dbReference type="InParanoid" id="D8QBM6"/>
<dbReference type="Proteomes" id="UP000007431">
    <property type="component" value="Unassembled WGS sequence"/>
</dbReference>
<dbReference type="Pfam" id="PF20415">
    <property type="entry name" value="DUF6699"/>
    <property type="match status" value="1"/>
</dbReference>
<sequence>MASWGASQPPWTSAYTSGYAPTPQPSFAGQPPAYGGQYYGPGAWPRPYDAPTAGKHRTSSRHLTHPSPVYLPPAAPRSSKYPELNPMLAEDVTMLRVDLRHKPRSEVLAATYYTTPRAPAMSNHASTLRLVAHDFPWTIDIVMQMPVTCEAVWDALYSALQEPLADSEWGLIVGDKKVRKRVQDAAKKRIDAGDKDKALRRIDFLGDTIFFKGLGKDEEFVKLRLFPGTKDVPATWVVKLGS</sequence>
<feature type="domain" description="DUF6699" evidence="2">
    <location>
        <begin position="95"/>
        <end position="216"/>
    </location>
</feature>
<dbReference type="EMBL" id="GL377309">
    <property type="protein sequence ID" value="EFI94378.1"/>
    <property type="molecule type" value="Genomic_DNA"/>
</dbReference>